<evidence type="ECO:0000313" key="1">
    <source>
        <dbReference type="EMBL" id="EMI22919.1"/>
    </source>
</evidence>
<reference evidence="1 2" key="1">
    <citation type="journal article" date="2013" name="Mar. Genomics">
        <title>Expression of sulfatases in Rhodopirellula baltica and the diversity of sulfatases in the genus Rhodopirellula.</title>
        <authorList>
            <person name="Wegner C.E."/>
            <person name="Richter-Heitmann T."/>
            <person name="Klindworth A."/>
            <person name="Klockow C."/>
            <person name="Richter M."/>
            <person name="Achstetter T."/>
            <person name="Glockner F.O."/>
            <person name="Harder J."/>
        </authorList>
    </citation>
    <scope>NUCLEOTIDE SEQUENCE [LARGE SCALE GENOMIC DNA]</scope>
    <source>
        <strain evidence="1 2">SM1</strain>
    </source>
</reference>
<accession>M5S9R4</accession>
<dbReference type="EMBL" id="ANOG01000020">
    <property type="protein sequence ID" value="EMI22919.1"/>
    <property type="molecule type" value="Genomic_DNA"/>
</dbReference>
<proteinExistence type="predicted"/>
<name>M5S9R4_9BACT</name>
<gene>
    <name evidence="1" type="ORF">RMSM_00156</name>
</gene>
<dbReference type="AlphaFoldDB" id="M5S9R4"/>
<dbReference type="Proteomes" id="UP000011991">
    <property type="component" value="Unassembled WGS sequence"/>
</dbReference>
<dbReference type="PATRIC" id="fig|1265738.3.peg.165"/>
<organism evidence="1 2">
    <name type="scientific">Rhodopirellula maiorica SM1</name>
    <dbReference type="NCBI Taxonomy" id="1265738"/>
    <lineage>
        <taxon>Bacteria</taxon>
        <taxon>Pseudomonadati</taxon>
        <taxon>Planctomycetota</taxon>
        <taxon>Planctomycetia</taxon>
        <taxon>Pirellulales</taxon>
        <taxon>Pirellulaceae</taxon>
        <taxon>Novipirellula</taxon>
    </lineage>
</organism>
<keyword evidence="2" id="KW-1185">Reference proteome</keyword>
<protein>
    <submittedName>
        <fullName evidence="1">Uncharacterized protein</fullName>
    </submittedName>
</protein>
<sequence length="47" mass="5452">MIAEFVFFGGFSRASRAKSRLHRRGDTMTMTMAFFVPIWLDEGITHE</sequence>
<evidence type="ECO:0000313" key="2">
    <source>
        <dbReference type="Proteomes" id="UP000011991"/>
    </source>
</evidence>
<comment type="caution">
    <text evidence="1">The sequence shown here is derived from an EMBL/GenBank/DDBJ whole genome shotgun (WGS) entry which is preliminary data.</text>
</comment>